<reference evidence="6 7" key="1">
    <citation type="submission" date="2019-12" db="EMBL/GenBank/DDBJ databases">
        <title>Halocatena pleomorpha gen. nov. sp. nov., an extremely halophilic archaeon of family Halobacteriaceae isolated from saltpan soil.</title>
        <authorList>
            <person name="Pal Y."/>
            <person name="Verma A."/>
            <person name="Krishnamurthi S."/>
            <person name="Kumar P."/>
        </authorList>
    </citation>
    <scope>NUCLEOTIDE SEQUENCE [LARGE SCALE GENOMIC DNA]</scope>
    <source>
        <strain evidence="6 7">JCM 16495</strain>
    </source>
</reference>
<dbReference type="SMART" id="SM01415">
    <property type="entry name" value="DUF106"/>
    <property type="match status" value="1"/>
</dbReference>
<dbReference type="EMBL" id="WSZK01000006">
    <property type="protein sequence ID" value="MWG33301.1"/>
    <property type="molecule type" value="Genomic_DNA"/>
</dbReference>
<dbReference type="InterPro" id="IPR038978">
    <property type="entry name" value="MJ0935"/>
</dbReference>
<keyword evidence="2 5" id="KW-0812">Transmembrane</keyword>
<comment type="caution">
    <text evidence="6">The sequence shown here is derived from an EMBL/GenBank/DDBJ whole genome shotgun (WGS) entry which is preliminary data.</text>
</comment>
<feature type="transmembrane region" description="Helical" evidence="5">
    <location>
        <begin position="237"/>
        <end position="255"/>
    </location>
</feature>
<evidence type="ECO:0000256" key="5">
    <source>
        <dbReference type="SAM" id="Phobius"/>
    </source>
</evidence>
<dbReference type="Pfam" id="PF01956">
    <property type="entry name" value="EMC3_TMCO1"/>
    <property type="match status" value="1"/>
</dbReference>
<dbReference type="PANTHER" id="PTHR42198">
    <property type="entry name" value="INTEGRAL MEMBRANE PROTEIN"/>
    <property type="match status" value="1"/>
</dbReference>
<evidence type="ECO:0000256" key="1">
    <source>
        <dbReference type="ARBA" id="ARBA00004141"/>
    </source>
</evidence>
<comment type="subcellular location">
    <subcellularLocation>
        <location evidence="1">Membrane</location>
        <topology evidence="1">Multi-pass membrane protein</topology>
    </subcellularLocation>
</comment>
<dbReference type="AlphaFoldDB" id="A0A6B0GHN3"/>
<keyword evidence="4 5" id="KW-0472">Membrane</keyword>
<accession>A0A6B0GHN3</accession>
<gene>
    <name evidence="6" type="ORF">GQS65_02135</name>
</gene>
<keyword evidence="7" id="KW-1185">Reference proteome</keyword>
<feature type="transmembrane region" description="Helical" evidence="5">
    <location>
        <begin position="111"/>
        <end position="133"/>
    </location>
</feature>
<evidence type="ECO:0000313" key="6">
    <source>
        <dbReference type="EMBL" id="MWG33301.1"/>
    </source>
</evidence>
<dbReference type="InterPro" id="IPR002809">
    <property type="entry name" value="EMC3/TMCO1"/>
</dbReference>
<evidence type="ECO:0000256" key="2">
    <source>
        <dbReference type="ARBA" id="ARBA00022692"/>
    </source>
</evidence>
<dbReference type="GO" id="GO:0016020">
    <property type="term" value="C:membrane"/>
    <property type="evidence" value="ECO:0007669"/>
    <property type="project" value="UniProtKB-SubCell"/>
</dbReference>
<protein>
    <submittedName>
        <fullName evidence="6">DUF106 domain-containing protein</fullName>
    </submittedName>
</protein>
<evidence type="ECO:0000313" key="7">
    <source>
        <dbReference type="Proteomes" id="UP000451471"/>
    </source>
</evidence>
<dbReference type="RefSeq" id="WP_158203027.1">
    <property type="nucleotide sequence ID" value="NZ_WSZK01000006.1"/>
</dbReference>
<dbReference type="OrthoDB" id="84619at2157"/>
<dbReference type="Proteomes" id="UP000451471">
    <property type="component" value="Unassembled WGS sequence"/>
</dbReference>
<feature type="transmembrane region" description="Helical" evidence="5">
    <location>
        <begin position="193"/>
        <end position="217"/>
    </location>
</feature>
<sequence length="268" mass="28428">MSGPPADDVPADGTVPQAIREYAAEHGSPFTYGDVRDGVDAETWGRLLADGVLVPDGDGFALAGDDGVESWSRADKAAGVAALCLLAGYQVGPVGSFVGSTVDLALGPVQAALPFSVVVLGLAALTATVSLVVRRRLVGDVSPPDGDRMQDLAERLDTARERGDDAVVERLEARRRALVREQLSALKTQCRPLVWTMLVTIPVFLWLSWLVAAPAAAVTPVAPVYPVVGRIVWTARLVGPVQAWMAWYFVCSLLAGTTLRRTVDRVTA</sequence>
<evidence type="ECO:0000256" key="4">
    <source>
        <dbReference type="ARBA" id="ARBA00023136"/>
    </source>
</evidence>
<feature type="transmembrane region" description="Helical" evidence="5">
    <location>
        <begin position="80"/>
        <end position="99"/>
    </location>
</feature>
<evidence type="ECO:0000256" key="3">
    <source>
        <dbReference type="ARBA" id="ARBA00022989"/>
    </source>
</evidence>
<proteinExistence type="predicted"/>
<organism evidence="6 7">
    <name type="scientific">Halomarina oriensis</name>
    <dbReference type="NCBI Taxonomy" id="671145"/>
    <lineage>
        <taxon>Archaea</taxon>
        <taxon>Methanobacteriati</taxon>
        <taxon>Methanobacteriota</taxon>
        <taxon>Stenosarchaea group</taxon>
        <taxon>Halobacteria</taxon>
        <taxon>Halobacteriales</taxon>
        <taxon>Natronomonadaceae</taxon>
        <taxon>Halomarina</taxon>
    </lineage>
</organism>
<dbReference type="PANTHER" id="PTHR42198:SF1">
    <property type="entry name" value="INTEGRAL MEMBRANE PROTEIN"/>
    <property type="match status" value="1"/>
</dbReference>
<keyword evidence="3 5" id="KW-1133">Transmembrane helix</keyword>
<name>A0A6B0GHN3_9EURY</name>